<evidence type="ECO:0000313" key="3">
    <source>
        <dbReference type="EMBL" id="KAK7020122.1"/>
    </source>
</evidence>
<feature type="compositionally biased region" description="Basic and acidic residues" evidence="1">
    <location>
        <begin position="356"/>
        <end position="370"/>
    </location>
</feature>
<feature type="region of interest" description="Disordered" evidence="1">
    <location>
        <begin position="214"/>
        <end position="257"/>
    </location>
</feature>
<evidence type="ECO:0000313" key="4">
    <source>
        <dbReference type="Proteomes" id="UP001383192"/>
    </source>
</evidence>
<keyword evidence="2" id="KW-0812">Transmembrane</keyword>
<organism evidence="3 4">
    <name type="scientific">Paramarasmius palmivorus</name>
    <dbReference type="NCBI Taxonomy" id="297713"/>
    <lineage>
        <taxon>Eukaryota</taxon>
        <taxon>Fungi</taxon>
        <taxon>Dikarya</taxon>
        <taxon>Basidiomycota</taxon>
        <taxon>Agaricomycotina</taxon>
        <taxon>Agaricomycetes</taxon>
        <taxon>Agaricomycetidae</taxon>
        <taxon>Agaricales</taxon>
        <taxon>Marasmiineae</taxon>
        <taxon>Marasmiaceae</taxon>
        <taxon>Paramarasmius</taxon>
    </lineage>
</organism>
<feature type="compositionally biased region" description="Low complexity" evidence="1">
    <location>
        <begin position="165"/>
        <end position="183"/>
    </location>
</feature>
<feature type="compositionally biased region" description="Polar residues" evidence="1">
    <location>
        <begin position="246"/>
        <end position="256"/>
    </location>
</feature>
<keyword evidence="2" id="KW-0472">Membrane</keyword>
<dbReference type="AlphaFoldDB" id="A0AAW0B492"/>
<feature type="transmembrane region" description="Helical" evidence="2">
    <location>
        <begin position="262"/>
        <end position="284"/>
    </location>
</feature>
<feature type="region of interest" description="Disordered" evidence="1">
    <location>
        <begin position="294"/>
        <end position="396"/>
    </location>
</feature>
<keyword evidence="4" id="KW-1185">Reference proteome</keyword>
<dbReference type="EMBL" id="JAYKXP010000195">
    <property type="protein sequence ID" value="KAK7020122.1"/>
    <property type="molecule type" value="Genomic_DNA"/>
</dbReference>
<gene>
    <name evidence="3" type="ORF">VNI00_017883</name>
</gene>
<keyword evidence="2" id="KW-1133">Transmembrane helix</keyword>
<sequence>MSYSVGWLMINELRSHGGLKNGAFRVRLGDTSPPARMVHSVTCLVTVSLVSFIEAFIIKNINPKSQTLPLGTGNVELTITWETESDDEREGQISIGMYLNGGSPLEGNTFPTPVSQSPSKVTFDNVTTGLIGYSQDFVEIKAQDNTISPGSIQTMLSTDQQDGNTQTTSTVAPTSQTTSTMTPNNHTIDELVNQQDGDTQSTLTTATFATQTTLRHMVTTSRTSDMVSSTTSSRSEQSQRDPEPTASPSSTQQQPHRGNADVIAGVVASVVVLIAIVSCIIIFWRRARRKMLRSAQTASISPFSDTASASDTAGRKQQQAVAQNHDEHTEKPDHGDASSSDVLDGRQQEVPEASQEEQRECRVRYHDDSGFRPLPPPPYAGDSSVFDVPPRYEAAI</sequence>
<accession>A0AAW0B492</accession>
<feature type="compositionally biased region" description="Low complexity" evidence="1">
    <location>
        <begin position="214"/>
        <end position="236"/>
    </location>
</feature>
<comment type="caution">
    <text evidence="3">The sequence shown here is derived from an EMBL/GenBank/DDBJ whole genome shotgun (WGS) entry which is preliminary data.</text>
</comment>
<feature type="compositionally biased region" description="Polar residues" evidence="1">
    <location>
        <begin position="151"/>
        <end position="164"/>
    </location>
</feature>
<evidence type="ECO:0000256" key="2">
    <source>
        <dbReference type="SAM" id="Phobius"/>
    </source>
</evidence>
<evidence type="ECO:0000256" key="1">
    <source>
        <dbReference type="SAM" id="MobiDB-lite"/>
    </source>
</evidence>
<dbReference type="Proteomes" id="UP001383192">
    <property type="component" value="Unassembled WGS sequence"/>
</dbReference>
<feature type="region of interest" description="Disordered" evidence="1">
    <location>
        <begin position="151"/>
        <end position="185"/>
    </location>
</feature>
<proteinExistence type="predicted"/>
<feature type="compositionally biased region" description="Polar residues" evidence="1">
    <location>
        <begin position="294"/>
        <end position="322"/>
    </location>
</feature>
<protein>
    <submittedName>
        <fullName evidence="3">Uncharacterized protein</fullName>
    </submittedName>
</protein>
<name>A0AAW0B492_9AGAR</name>
<feature type="compositionally biased region" description="Basic and acidic residues" evidence="1">
    <location>
        <begin position="324"/>
        <end position="336"/>
    </location>
</feature>
<reference evidence="3 4" key="1">
    <citation type="submission" date="2024-01" db="EMBL/GenBank/DDBJ databases">
        <title>A draft genome for a cacao thread blight-causing isolate of Paramarasmius palmivorus.</title>
        <authorList>
            <person name="Baruah I.K."/>
            <person name="Bukari Y."/>
            <person name="Amoako-Attah I."/>
            <person name="Meinhardt L.W."/>
            <person name="Bailey B.A."/>
            <person name="Cohen S.P."/>
        </authorList>
    </citation>
    <scope>NUCLEOTIDE SEQUENCE [LARGE SCALE GENOMIC DNA]</scope>
    <source>
        <strain evidence="3 4">GH-12</strain>
    </source>
</reference>